<dbReference type="CDD" id="cd00761">
    <property type="entry name" value="Glyco_tranf_GTA_type"/>
    <property type="match status" value="1"/>
</dbReference>
<dbReference type="Proteomes" id="UP000559117">
    <property type="component" value="Unassembled WGS sequence"/>
</dbReference>
<protein>
    <submittedName>
        <fullName evidence="4">Glycosyltransferase involved in cell wall biosynthesis</fullName>
    </submittedName>
</protein>
<evidence type="ECO:0000256" key="1">
    <source>
        <dbReference type="ARBA" id="ARBA00022676"/>
    </source>
</evidence>
<dbReference type="Gene3D" id="3.90.550.10">
    <property type="entry name" value="Spore Coat Polysaccharide Biosynthesis Protein SpsA, Chain A"/>
    <property type="match status" value="1"/>
</dbReference>
<organism evidence="4 5">
    <name type="scientific">Pectinatus brassicae</name>
    <dbReference type="NCBI Taxonomy" id="862415"/>
    <lineage>
        <taxon>Bacteria</taxon>
        <taxon>Bacillati</taxon>
        <taxon>Bacillota</taxon>
        <taxon>Negativicutes</taxon>
        <taxon>Selenomonadales</taxon>
        <taxon>Selenomonadaceae</taxon>
        <taxon>Pectinatus</taxon>
    </lineage>
</organism>
<keyword evidence="2 4" id="KW-0808">Transferase</keyword>
<dbReference type="GO" id="GO:0016757">
    <property type="term" value="F:glycosyltransferase activity"/>
    <property type="evidence" value="ECO:0007669"/>
    <property type="project" value="UniProtKB-KW"/>
</dbReference>
<dbReference type="RefSeq" id="WP_183858839.1">
    <property type="nucleotide sequence ID" value="NZ_JACHFH010000001.1"/>
</dbReference>
<dbReference type="InterPro" id="IPR001173">
    <property type="entry name" value="Glyco_trans_2-like"/>
</dbReference>
<dbReference type="PANTHER" id="PTHR22916">
    <property type="entry name" value="GLYCOSYLTRANSFERASE"/>
    <property type="match status" value="1"/>
</dbReference>
<evidence type="ECO:0000256" key="2">
    <source>
        <dbReference type="ARBA" id="ARBA00022679"/>
    </source>
</evidence>
<sequence>MNNDFQIKISVIIAMKNASDYIIRAVDSLLAQTLENIEIIIVDDNSTDNCAQLVENYYAGISEIKLYYSGEKYGTGFSRNIGLMQAKGEYIAFVDSDDYVEPEFLEKLYNNIKKVDADIAICGFQKVTESSYLRSYIPEEGIFSANDFFKQITQTEFVVWNKLYRRTLLEENHIRFLLPYIGEDWLFCLQAMLAAQSYVSVKDELYYYYQHEQSLCHMRITVNELNNICDFFTKLSELLEKQKNISSTVNEQIKDNFFFAMLGCYIVPFYNKITNSEREQLQSTILPQQFGKGAAAAGMSLEAVCKLYSFALEKNKYNL</sequence>
<evidence type="ECO:0000313" key="4">
    <source>
        <dbReference type="EMBL" id="MBB5335015.1"/>
    </source>
</evidence>
<name>A0A840UR31_9FIRM</name>
<keyword evidence="5" id="KW-1185">Reference proteome</keyword>
<comment type="caution">
    <text evidence="4">The sequence shown here is derived from an EMBL/GenBank/DDBJ whole genome shotgun (WGS) entry which is preliminary data.</text>
</comment>
<accession>A0A840UR31</accession>
<proteinExistence type="predicted"/>
<dbReference type="EMBL" id="JACHFH010000001">
    <property type="protein sequence ID" value="MBB5335015.1"/>
    <property type="molecule type" value="Genomic_DNA"/>
</dbReference>
<reference evidence="4 5" key="1">
    <citation type="submission" date="2020-08" db="EMBL/GenBank/DDBJ databases">
        <title>Genomic Encyclopedia of Type Strains, Phase IV (KMG-IV): sequencing the most valuable type-strain genomes for metagenomic binning, comparative biology and taxonomic classification.</title>
        <authorList>
            <person name="Goeker M."/>
        </authorList>
    </citation>
    <scope>NUCLEOTIDE SEQUENCE [LARGE SCALE GENOMIC DNA]</scope>
    <source>
        <strain evidence="4 5">DSM 24661</strain>
    </source>
</reference>
<dbReference type="InterPro" id="IPR029044">
    <property type="entry name" value="Nucleotide-diphossugar_trans"/>
</dbReference>
<evidence type="ECO:0000259" key="3">
    <source>
        <dbReference type="Pfam" id="PF00535"/>
    </source>
</evidence>
<dbReference type="PANTHER" id="PTHR22916:SF51">
    <property type="entry name" value="GLYCOSYLTRANSFERASE EPSH-RELATED"/>
    <property type="match status" value="1"/>
</dbReference>
<evidence type="ECO:0000313" key="5">
    <source>
        <dbReference type="Proteomes" id="UP000559117"/>
    </source>
</evidence>
<keyword evidence="1" id="KW-0328">Glycosyltransferase</keyword>
<gene>
    <name evidence="4" type="ORF">HNR32_000115</name>
</gene>
<dbReference type="AlphaFoldDB" id="A0A840UR31"/>
<dbReference type="SUPFAM" id="SSF53448">
    <property type="entry name" value="Nucleotide-diphospho-sugar transferases"/>
    <property type="match status" value="1"/>
</dbReference>
<dbReference type="Pfam" id="PF00535">
    <property type="entry name" value="Glycos_transf_2"/>
    <property type="match status" value="1"/>
</dbReference>
<feature type="domain" description="Glycosyltransferase 2-like" evidence="3">
    <location>
        <begin position="10"/>
        <end position="171"/>
    </location>
</feature>